<name>A0A0J8B3Y9_BETVV</name>
<dbReference type="AlphaFoldDB" id="A0A0J8B3Y9"/>
<dbReference type="Proteomes" id="UP000035740">
    <property type="component" value="Unassembled WGS sequence"/>
</dbReference>
<organism evidence="2 3">
    <name type="scientific">Beta vulgaris subsp. vulgaris</name>
    <name type="common">Beet</name>
    <dbReference type="NCBI Taxonomy" id="3555"/>
    <lineage>
        <taxon>Eukaryota</taxon>
        <taxon>Viridiplantae</taxon>
        <taxon>Streptophyta</taxon>
        <taxon>Embryophyta</taxon>
        <taxon>Tracheophyta</taxon>
        <taxon>Spermatophyta</taxon>
        <taxon>Magnoliopsida</taxon>
        <taxon>eudicotyledons</taxon>
        <taxon>Gunneridae</taxon>
        <taxon>Pentapetalae</taxon>
        <taxon>Caryophyllales</taxon>
        <taxon>Chenopodiaceae</taxon>
        <taxon>Betoideae</taxon>
        <taxon>Beta</taxon>
    </lineage>
</organism>
<evidence type="ECO:0000313" key="3">
    <source>
        <dbReference type="Proteomes" id="UP000035740"/>
    </source>
</evidence>
<evidence type="ECO:0000313" key="2">
    <source>
        <dbReference type="EMBL" id="KMS94558.1"/>
    </source>
</evidence>
<reference evidence="2 3" key="1">
    <citation type="journal article" date="2014" name="Nature">
        <title>The genome of the recently domesticated crop plant sugar beet (Beta vulgaris).</title>
        <authorList>
            <person name="Dohm J.C."/>
            <person name="Minoche A.E."/>
            <person name="Holtgrawe D."/>
            <person name="Capella-Gutierrez S."/>
            <person name="Zakrzewski F."/>
            <person name="Tafer H."/>
            <person name="Rupp O."/>
            <person name="Sorensen T.R."/>
            <person name="Stracke R."/>
            <person name="Reinhardt R."/>
            <person name="Goesmann A."/>
            <person name="Kraft T."/>
            <person name="Schulz B."/>
            <person name="Stadler P.F."/>
            <person name="Schmidt T."/>
            <person name="Gabaldon T."/>
            <person name="Lehrach H."/>
            <person name="Weisshaar B."/>
            <person name="Himmelbauer H."/>
        </authorList>
    </citation>
    <scope>NUCLEOTIDE SEQUENCE [LARGE SCALE GENOMIC DNA]</scope>
    <source>
        <tissue evidence="2">Taproot</tissue>
    </source>
</reference>
<proteinExistence type="predicted"/>
<feature type="non-terminal residue" evidence="2">
    <location>
        <position position="205"/>
    </location>
</feature>
<evidence type="ECO:0000256" key="1">
    <source>
        <dbReference type="SAM" id="MobiDB-lite"/>
    </source>
</evidence>
<feature type="region of interest" description="Disordered" evidence="1">
    <location>
        <begin position="185"/>
        <end position="205"/>
    </location>
</feature>
<dbReference type="InterPro" id="IPR016024">
    <property type="entry name" value="ARM-type_fold"/>
</dbReference>
<protein>
    <submittedName>
        <fullName evidence="2">Uncharacterized protein</fullName>
    </submittedName>
</protein>
<accession>A0A0J8B3Y9</accession>
<gene>
    <name evidence="2" type="ORF">BVRB_020200</name>
</gene>
<dbReference type="EMBL" id="KQ092539">
    <property type="protein sequence ID" value="KMS94558.1"/>
    <property type="molecule type" value="Genomic_DNA"/>
</dbReference>
<keyword evidence="3" id="KW-1185">Reference proteome</keyword>
<dbReference type="SUPFAM" id="SSF48371">
    <property type="entry name" value="ARM repeat"/>
    <property type="match status" value="1"/>
</dbReference>
<sequence>MDSFQVIDNEDIYDPNNRTATTSIIETLLCTVCTRKSFQLEMINFIINCLRSDPTSIRFTRGLRLAEGMLKYPDSRFQYVLLSIAPILIQVTSSYQTALSMSLIAAITIMIEQISIQPGRFLSTVIIPFYLKLDHPDTQSYVTLFVSVIGSHVRDAVQSLSSEDKIVFQRCLERSSAARSTLTTTTASSLSVQSADKKSTKKSKV</sequence>